<dbReference type="InterPro" id="IPR011990">
    <property type="entry name" value="TPR-like_helical_dom_sf"/>
</dbReference>
<sequence>MTTQSLFFWKNWLKEYRTVWLGLGVVFIFSIVFLWFSWFKGADGILHWNKLQEQKMLETTVHSFRLGPFSLNVPAESYVIFEYLDGSDIVPNTTASYIFLAILVVCAIVILTVITTMERFWFFVGMGLFILFLVSLRLEVLGLFGHHHRIPVIAALVLYVVPAFYFNRVRASWSFTTRLLLFGGITALIAGCVALFAAVNYPFYHLTLTGYTPGMILTVLFIILIAHEVMASFVYITSRGGTKSLRHLSIISVIYLANILITCFHEMGVIDWNILYINLYLLFTVSAVLGVWGFRRREILYANIFPYHPFGGYFFLALGAIAFATMGQLLGNANDPALKVIRDAIIFAHTGYGIIFLTYLFSNYVLMLARDLPVFNVLYQPTRMPYFTYRFAGTIAVLGFVFYSNWHEYVFHSMGGFYNAAGDMHTLLGNGDFAESFYEQSRTQAFQNNRANYALGRLKASRFNFDDAHQFYAQANRRRPTPYSLTNAGNIYLWEGSPSGAVENFTENLKTHGSMGPLENNLGYAYSKLHNVDSALRYLDRARGHNQTRVTAETNFFAMAATENLPLKTDSILQLFGNTTPAVLSNALALSSLQQQPLKTDVSPLPATRLDLYSATLLNNYIVKYATTVDTTFIARANQIADDSLNSDFREALKASLAFAFYHRGNVSKALEILAEQTYLSQSYQGKFNYVMGLWALEQHNPDLASSFFTFAGTYDYKDARFYNAIALTEARRLPEALAAWDTVSRKEDLKEKLIATQMKKILTVSFAEVLTLSDPDKYQFCRYRVGLGDSLAFNHLVNSFANVNFKAQALLDFSQRYFEADHTVPAIRLFNRIAGLELTDKKLYNDVAHFELLMLAYRKETRGLANQINKGITFDESQSLEKMLYTALVAESNGDLNTAEKQYAVLSHYNPYFEEGIIASADFYRTNSKDSFKAYTILSEAIQINGNSIRLLKAYIAEALKKGFDEFAADANQRLVVAEQAAR</sequence>
<evidence type="ECO:0000256" key="1">
    <source>
        <dbReference type="SAM" id="Phobius"/>
    </source>
</evidence>
<organism evidence="2 3">
    <name type="scientific">Chryseolinea lacunae</name>
    <dbReference type="NCBI Taxonomy" id="2801331"/>
    <lineage>
        <taxon>Bacteria</taxon>
        <taxon>Pseudomonadati</taxon>
        <taxon>Bacteroidota</taxon>
        <taxon>Cytophagia</taxon>
        <taxon>Cytophagales</taxon>
        <taxon>Fulvivirgaceae</taxon>
        <taxon>Chryseolinea</taxon>
    </lineage>
</organism>
<name>A0ABS1L036_9BACT</name>
<evidence type="ECO:0000313" key="3">
    <source>
        <dbReference type="Proteomes" id="UP000613030"/>
    </source>
</evidence>
<comment type="caution">
    <text evidence="2">The sequence shown here is derived from an EMBL/GenBank/DDBJ whole genome shotgun (WGS) entry which is preliminary data.</text>
</comment>
<feature type="transmembrane region" description="Helical" evidence="1">
    <location>
        <begin position="120"/>
        <end position="138"/>
    </location>
</feature>
<keyword evidence="1" id="KW-1133">Transmembrane helix</keyword>
<keyword evidence="1" id="KW-0472">Membrane</keyword>
<dbReference type="Proteomes" id="UP000613030">
    <property type="component" value="Unassembled WGS sequence"/>
</dbReference>
<protein>
    <recommendedName>
        <fullName evidence="4">Tetratricopeptide repeat protein</fullName>
    </recommendedName>
</protein>
<evidence type="ECO:0008006" key="4">
    <source>
        <dbReference type="Google" id="ProtNLM"/>
    </source>
</evidence>
<keyword evidence="3" id="KW-1185">Reference proteome</keyword>
<dbReference type="RefSeq" id="WP_202015221.1">
    <property type="nucleotide sequence ID" value="NZ_JAERRB010000014.1"/>
</dbReference>
<gene>
    <name evidence="2" type="ORF">JI741_27695</name>
</gene>
<dbReference type="SUPFAM" id="SSF48452">
    <property type="entry name" value="TPR-like"/>
    <property type="match status" value="1"/>
</dbReference>
<accession>A0ABS1L036</accession>
<feature type="transmembrane region" description="Helical" evidence="1">
    <location>
        <begin position="304"/>
        <end position="324"/>
    </location>
</feature>
<reference evidence="2 3" key="1">
    <citation type="submission" date="2021-01" db="EMBL/GenBank/DDBJ databases">
        <title>Chryseolinea sp. Jin1 Genome sequencing and assembly.</title>
        <authorList>
            <person name="Kim I."/>
        </authorList>
    </citation>
    <scope>NUCLEOTIDE SEQUENCE [LARGE SCALE GENOMIC DNA]</scope>
    <source>
        <strain evidence="2 3">Jin1</strain>
    </source>
</reference>
<feature type="transmembrane region" description="Helical" evidence="1">
    <location>
        <begin position="179"/>
        <end position="203"/>
    </location>
</feature>
<feature type="transmembrane region" description="Helical" evidence="1">
    <location>
        <begin position="387"/>
        <end position="406"/>
    </location>
</feature>
<feature type="transmembrane region" description="Helical" evidence="1">
    <location>
        <begin position="150"/>
        <end position="167"/>
    </location>
</feature>
<feature type="transmembrane region" description="Helical" evidence="1">
    <location>
        <begin position="274"/>
        <end position="292"/>
    </location>
</feature>
<dbReference type="EMBL" id="JAERRB010000014">
    <property type="protein sequence ID" value="MBL0745044.1"/>
    <property type="molecule type" value="Genomic_DNA"/>
</dbReference>
<feature type="transmembrane region" description="Helical" evidence="1">
    <location>
        <begin position="344"/>
        <end position="366"/>
    </location>
</feature>
<evidence type="ECO:0000313" key="2">
    <source>
        <dbReference type="EMBL" id="MBL0745044.1"/>
    </source>
</evidence>
<feature type="transmembrane region" description="Helical" evidence="1">
    <location>
        <begin position="215"/>
        <end position="236"/>
    </location>
</feature>
<feature type="transmembrane region" description="Helical" evidence="1">
    <location>
        <begin position="94"/>
        <end position="113"/>
    </location>
</feature>
<feature type="transmembrane region" description="Helical" evidence="1">
    <location>
        <begin position="248"/>
        <end position="268"/>
    </location>
</feature>
<keyword evidence="1" id="KW-0812">Transmembrane</keyword>
<feature type="transmembrane region" description="Helical" evidence="1">
    <location>
        <begin position="20"/>
        <end position="39"/>
    </location>
</feature>
<proteinExistence type="predicted"/>
<dbReference type="Gene3D" id="1.25.40.10">
    <property type="entry name" value="Tetratricopeptide repeat domain"/>
    <property type="match status" value="2"/>
</dbReference>